<gene>
    <name evidence="1" type="ORF">GCM10007276_18880</name>
</gene>
<dbReference type="AlphaFoldDB" id="A0A8J2VP97"/>
<dbReference type="EMBL" id="BMCP01000002">
    <property type="protein sequence ID" value="GGE41792.1"/>
    <property type="molecule type" value="Genomic_DNA"/>
</dbReference>
<organism evidence="1 2">
    <name type="scientific">Agaricicola taiwanensis</name>
    <dbReference type="NCBI Taxonomy" id="591372"/>
    <lineage>
        <taxon>Bacteria</taxon>
        <taxon>Pseudomonadati</taxon>
        <taxon>Pseudomonadota</taxon>
        <taxon>Alphaproteobacteria</taxon>
        <taxon>Rhodobacterales</taxon>
        <taxon>Paracoccaceae</taxon>
        <taxon>Agaricicola</taxon>
    </lineage>
</organism>
<dbReference type="Proteomes" id="UP000602745">
    <property type="component" value="Unassembled WGS sequence"/>
</dbReference>
<name>A0A8J2VP97_9RHOB</name>
<evidence type="ECO:0000313" key="2">
    <source>
        <dbReference type="Proteomes" id="UP000602745"/>
    </source>
</evidence>
<sequence length="71" mass="7526">MIAAASTEDWLREAHGIRPGDRTTADVAQAINTTHANIERAVRKVAPQPGALFDLRAASFDILCRGGDAAP</sequence>
<accession>A0A8J2VP97</accession>
<comment type="caution">
    <text evidence="1">The sequence shown here is derived from an EMBL/GenBank/DDBJ whole genome shotgun (WGS) entry which is preliminary data.</text>
</comment>
<keyword evidence="2" id="KW-1185">Reference proteome</keyword>
<evidence type="ECO:0000313" key="1">
    <source>
        <dbReference type="EMBL" id="GGE41792.1"/>
    </source>
</evidence>
<reference evidence="1" key="1">
    <citation type="journal article" date="2014" name="Int. J. Syst. Evol. Microbiol.">
        <title>Complete genome sequence of Corynebacterium casei LMG S-19264T (=DSM 44701T), isolated from a smear-ripened cheese.</title>
        <authorList>
            <consortium name="US DOE Joint Genome Institute (JGI-PGF)"/>
            <person name="Walter F."/>
            <person name="Albersmeier A."/>
            <person name="Kalinowski J."/>
            <person name="Ruckert C."/>
        </authorList>
    </citation>
    <scope>NUCLEOTIDE SEQUENCE</scope>
    <source>
        <strain evidence="1">CCM 7684</strain>
    </source>
</reference>
<protein>
    <submittedName>
        <fullName evidence="1">Uncharacterized protein</fullName>
    </submittedName>
</protein>
<reference evidence="1" key="2">
    <citation type="submission" date="2020-09" db="EMBL/GenBank/DDBJ databases">
        <authorList>
            <person name="Sun Q."/>
            <person name="Sedlacek I."/>
        </authorList>
    </citation>
    <scope>NUCLEOTIDE SEQUENCE</scope>
    <source>
        <strain evidence="1">CCM 7684</strain>
    </source>
</reference>
<proteinExistence type="predicted"/>